<evidence type="ECO:0000313" key="2">
    <source>
        <dbReference type="EMBL" id="MCL1137857.1"/>
    </source>
</evidence>
<feature type="domain" description="N-acetyltransferase" evidence="1">
    <location>
        <begin position="26"/>
        <end position="159"/>
    </location>
</feature>
<dbReference type="PANTHER" id="PTHR43610">
    <property type="entry name" value="BLL6696 PROTEIN"/>
    <property type="match status" value="1"/>
</dbReference>
<dbReference type="SUPFAM" id="SSF55729">
    <property type="entry name" value="Acyl-CoA N-acyltransferases (Nat)"/>
    <property type="match status" value="1"/>
</dbReference>
<keyword evidence="3" id="KW-1185">Reference proteome</keyword>
<dbReference type="Pfam" id="PF13302">
    <property type="entry name" value="Acetyltransf_3"/>
    <property type="match status" value="1"/>
</dbReference>
<dbReference type="GO" id="GO:0016747">
    <property type="term" value="F:acyltransferase activity, transferring groups other than amino-acyl groups"/>
    <property type="evidence" value="ECO:0007669"/>
    <property type="project" value="InterPro"/>
</dbReference>
<comment type="caution">
    <text evidence="2">The sequence shown here is derived from an EMBL/GenBank/DDBJ whole genome shotgun (WGS) entry which is preliminary data.</text>
</comment>
<protein>
    <submittedName>
        <fullName evidence="2">GNAT family N-acetyltransferase</fullName>
    </submittedName>
</protein>
<dbReference type="AlphaFoldDB" id="A0A9X1ZDK4"/>
<proteinExistence type="predicted"/>
<evidence type="ECO:0000259" key="1">
    <source>
        <dbReference type="Pfam" id="PF13302"/>
    </source>
</evidence>
<gene>
    <name evidence="2" type="ORF">L2740_04750</name>
</gene>
<name>A0A9X1ZDK4_9GAMM</name>
<dbReference type="Proteomes" id="UP001139293">
    <property type="component" value="Unassembled WGS sequence"/>
</dbReference>
<accession>A0A9X1ZDK4</accession>
<dbReference type="InterPro" id="IPR016181">
    <property type="entry name" value="Acyl_CoA_acyltransferase"/>
</dbReference>
<dbReference type="InterPro" id="IPR000182">
    <property type="entry name" value="GNAT_dom"/>
</dbReference>
<reference evidence="2" key="1">
    <citation type="submission" date="2022-01" db="EMBL/GenBank/DDBJ databases">
        <title>Whole genome-based taxonomy of the Shewanellaceae.</title>
        <authorList>
            <person name="Martin-Rodriguez A.J."/>
        </authorList>
    </citation>
    <scope>NUCLEOTIDE SEQUENCE</scope>
    <source>
        <strain evidence="2">KCTC 23973</strain>
    </source>
</reference>
<dbReference type="EMBL" id="JAKILB010000002">
    <property type="protein sequence ID" value="MCL1137857.1"/>
    <property type="molecule type" value="Genomic_DNA"/>
</dbReference>
<organism evidence="2 3">
    <name type="scientific">Shewanella pneumatophori</name>
    <dbReference type="NCBI Taxonomy" id="314092"/>
    <lineage>
        <taxon>Bacteria</taxon>
        <taxon>Pseudomonadati</taxon>
        <taxon>Pseudomonadota</taxon>
        <taxon>Gammaproteobacteria</taxon>
        <taxon>Alteromonadales</taxon>
        <taxon>Shewanellaceae</taxon>
        <taxon>Shewanella</taxon>
    </lineage>
</organism>
<dbReference type="Gene3D" id="3.40.630.30">
    <property type="match status" value="1"/>
</dbReference>
<evidence type="ECO:0000313" key="3">
    <source>
        <dbReference type="Proteomes" id="UP001139293"/>
    </source>
</evidence>
<dbReference type="PANTHER" id="PTHR43610:SF1">
    <property type="entry name" value="N-ACETYLTRANSFERASE DOMAIN-CONTAINING PROTEIN"/>
    <property type="match status" value="1"/>
</dbReference>
<dbReference type="RefSeq" id="WP_248948971.1">
    <property type="nucleotide sequence ID" value="NZ_JAKILB010000002.1"/>
</dbReference>
<sequence>MDNYLEKYVAATQTLCSSFMQQNAYISPLVAEDITALKAIGMDPDIWRFARFPKDTTDAFDSYFDRVLSDSDCLLFTIKCGASHNVIGFTRLKNINVTEKRAEIGTWLTGQYQGKGLNHFIKQQLLSVAFKVLQLDEVYCYVSEDNQPSIKSLLKFGFEVDASKQRFSPTRKSTIEIPQHYIFITAANFASAHQTNC</sequence>